<gene>
    <name evidence="2" type="ORF">NOCA2580007</name>
</gene>
<feature type="region of interest" description="Disordered" evidence="1">
    <location>
        <begin position="62"/>
        <end position="87"/>
    </location>
</feature>
<dbReference type="CDD" id="cd24076">
    <property type="entry name" value="ASKHA_ATPase_ROK_BsXylR-like"/>
    <property type="match status" value="1"/>
</dbReference>
<dbReference type="InterPro" id="IPR036388">
    <property type="entry name" value="WH-like_DNA-bd_sf"/>
</dbReference>
<accession>A0A2P2CBB9</accession>
<evidence type="ECO:0000313" key="2">
    <source>
        <dbReference type="EMBL" id="CUR59288.1"/>
    </source>
</evidence>
<dbReference type="Pfam" id="PF00480">
    <property type="entry name" value="ROK"/>
    <property type="match status" value="1"/>
</dbReference>
<dbReference type="Gene3D" id="3.30.420.40">
    <property type="match status" value="2"/>
</dbReference>
<reference evidence="2" key="1">
    <citation type="submission" date="2015-08" db="EMBL/GenBank/DDBJ databases">
        <authorList>
            <person name="Babu N.S."/>
            <person name="Beckwith C.J."/>
            <person name="Beseler K.G."/>
            <person name="Brison A."/>
            <person name="Carone J.V."/>
            <person name="Caskin T.P."/>
            <person name="Diamond M."/>
            <person name="Durham M.E."/>
            <person name="Foxe J.M."/>
            <person name="Go M."/>
            <person name="Henderson B.A."/>
            <person name="Jones I.B."/>
            <person name="McGettigan J.A."/>
            <person name="Micheletti S.J."/>
            <person name="Nasrallah M.E."/>
            <person name="Ortiz D."/>
            <person name="Piller C.R."/>
            <person name="Privatt S.R."/>
            <person name="Schneider S.L."/>
            <person name="Sharp S."/>
            <person name="Smith T.C."/>
            <person name="Stanton J.D."/>
            <person name="Ullery H.E."/>
            <person name="Wilson R.J."/>
            <person name="Serrano M.G."/>
            <person name="Buck G."/>
            <person name="Lee V."/>
            <person name="Wang Y."/>
            <person name="Carvalho R."/>
            <person name="Voegtly L."/>
            <person name="Shi R."/>
            <person name="Duckworth R."/>
            <person name="Johnson A."/>
            <person name="Loviza R."/>
            <person name="Walstead R."/>
            <person name="Shah Z."/>
            <person name="Kiflezghi M."/>
            <person name="Wade K."/>
            <person name="Ball S.L."/>
            <person name="Bradley K.W."/>
            <person name="Asai D.J."/>
            <person name="Bowman C.A."/>
            <person name="Russell D.A."/>
            <person name="Pope W.H."/>
            <person name="Jacobs-Sera D."/>
            <person name="Hendrix R.W."/>
            <person name="Hatfull G.F."/>
        </authorList>
    </citation>
    <scope>NUCLEOTIDE SEQUENCE</scope>
</reference>
<dbReference type="SUPFAM" id="SSF53067">
    <property type="entry name" value="Actin-like ATPase domain"/>
    <property type="match status" value="1"/>
</dbReference>
<sequence>MTPTKRVGTGTNQEDVRRHNLGTLLHHVHLAGHVSRAELTTQMALNRSTIAGLVAELESLGITEQTPPSSQARQGAGRPSADVRPSPDGPYVVAVDVGVDRVMVARVGLGGVVQQRVISPIIGQPAVDVVQHMVVRLIREVVAGAEPSSAPVGVGIGVPGLVSRVDGLVRIAPNLGWLDVPFATMVDDELGLGLPISIGNDADLGALAEHQRGAGVGVADLIYICGNIGVGAGLIANGERMAGAAGYAGEIGHLPYDSEGGLCHCGNRGCWETEVGAITIAQAIGYPVDQVLSLGEVLDQYTTPTPELRVIGTHLGRGLALLVNMLNPRVIVLGGYLSSLYPLVASEVKDSMNSRALQAPSESVTLCLPGLGRDSVLMGAAEIAFESLFTDPVSSLARARFATT</sequence>
<feature type="compositionally biased region" description="Polar residues" evidence="1">
    <location>
        <begin position="62"/>
        <end position="73"/>
    </location>
</feature>
<organism evidence="2">
    <name type="scientific">metagenome</name>
    <dbReference type="NCBI Taxonomy" id="256318"/>
    <lineage>
        <taxon>unclassified sequences</taxon>
        <taxon>metagenomes</taxon>
    </lineage>
</organism>
<dbReference type="Gene3D" id="1.10.10.10">
    <property type="entry name" value="Winged helix-like DNA-binding domain superfamily/Winged helix DNA-binding domain"/>
    <property type="match status" value="1"/>
</dbReference>
<dbReference type="InterPro" id="IPR036390">
    <property type="entry name" value="WH_DNA-bd_sf"/>
</dbReference>
<dbReference type="AlphaFoldDB" id="A0A2P2CBB9"/>
<dbReference type="InterPro" id="IPR000600">
    <property type="entry name" value="ROK"/>
</dbReference>
<evidence type="ECO:0000256" key="1">
    <source>
        <dbReference type="SAM" id="MobiDB-lite"/>
    </source>
</evidence>
<protein>
    <submittedName>
        <fullName evidence="2">Putative ROK family protein</fullName>
    </submittedName>
</protein>
<dbReference type="SUPFAM" id="SSF46785">
    <property type="entry name" value="Winged helix' DNA-binding domain"/>
    <property type="match status" value="1"/>
</dbReference>
<dbReference type="InterPro" id="IPR043129">
    <property type="entry name" value="ATPase_NBD"/>
</dbReference>
<dbReference type="EMBL" id="CZKA01000054">
    <property type="protein sequence ID" value="CUR59288.1"/>
    <property type="molecule type" value="Genomic_DNA"/>
</dbReference>
<name>A0A2P2CBB9_9ZZZZ</name>
<proteinExistence type="predicted"/>
<dbReference type="PANTHER" id="PTHR18964">
    <property type="entry name" value="ROK (REPRESSOR, ORF, KINASE) FAMILY"/>
    <property type="match status" value="1"/>
</dbReference>
<dbReference type="PANTHER" id="PTHR18964:SF149">
    <property type="entry name" value="BIFUNCTIONAL UDP-N-ACETYLGLUCOSAMINE 2-EPIMERASE_N-ACETYLMANNOSAMINE KINASE"/>
    <property type="match status" value="1"/>
</dbReference>